<dbReference type="EMBL" id="RYZH01000002">
    <property type="protein sequence ID" value="RUL89526.1"/>
    <property type="molecule type" value="Genomic_DNA"/>
</dbReference>
<comment type="caution">
    <text evidence="1">The sequence shown here is derived from an EMBL/GenBank/DDBJ whole genome shotgun (WGS) entry which is preliminary data.</text>
</comment>
<organism evidence="1 2">
    <name type="scientific">Tautonia sociabilis</name>
    <dbReference type="NCBI Taxonomy" id="2080755"/>
    <lineage>
        <taxon>Bacteria</taxon>
        <taxon>Pseudomonadati</taxon>
        <taxon>Planctomycetota</taxon>
        <taxon>Planctomycetia</taxon>
        <taxon>Isosphaerales</taxon>
        <taxon>Isosphaeraceae</taxon>
        <taxon>Tautonia</taxon>
    </lineage>
</organism>
<reference evidence="1 2" key="1">
    <citation type="submission" date="2018-12" db="EMBL/GenBank/DDBJ databases">
        <authorList>
            <person name="Toschakov S.V."/>
        </authorList>
    </citation>
    <scope>NUCLEOTIDE SEQUENCE [LARGE SCALE GENOMIC DNA]</scope>
    <source>
        <strain evidence="1 2">GM2012</strain>
    </source>
</reference>
<evidence type="ECO:0000313" key="2">
    <source>
        <dbReference type="Proteomes" id="UP000280296"/>
    </source>
</evidence>
<name>A0A432MRC5_9BACT</name>
<reference evidence="1 2" key="2">
    <citation type="submission" date="2019-01" db="EMBL/GenBank/DDBJ databases">
        <title>Tautonia sociabilis, a novel thermotolerant planctomycete of Isosphaeraceae family, isolated from a 4000 m deep subterranean habitat.</title>
        <authorList>
            <person name="Kovaleva O.L."/>
            <person name="Elcheninov A.G."/>
            <person name="Van Heerden E."/>
            <person name="Toshchakov S.V."/>
            <person name="Novikov A."/>
            <person name="Bonch-Osmolovskaya E.A."/>
            <person name="Kublanov I.V."/>
        </authorList>
    </citation>
    <scope>NUCLEOTIDE SEQUENCE [LARGE SCALE GENOMIC DNA]</scope>
    <source>
        <strain evidence="1 2">GM2012</strain>
    </source>
</reference>
<accession>A0A432MRC5</accession>
<gene>
    <name evidence="1" type="ORF">TsocGM_01785</name>
</gene>
<dbReference type="RefSeq" id="WP_126723602.1">
    <property type="nucleotide sequence ID" value="NZ_RYZH01000002.1"/>
</dbReference>
<dbReference type="OrthoDB" id="283501at2"/>
<dbReference type="Proteomes" id="UP000280296">
    <property type="component" value="Unassembled WGS sequence"/>
</dbReference>
<protein>
    <recommendedName>
        <fullName evidence="3">DUF2007 domain-containing protein</fullName>
    </recommendedName>
</protein>
<evidence type="ECO:0000313" key="1">
    <source>
        <dbReference type="EMBL" id="RUL89526.1"/>
    </source>
</evidence>
<keyword evidence="2" id="KW-1185">Reference proteome</keyword>
<evidence type="ECO:0008006" key="3">
    <source>
        <dbReference type="Google" id="ProtNLM"/>
    </source>
</evidence>
<sequence>MEPPMIRPGQTPETQEVPRLVAFFRNSAQGNLAIQLLIGQGVPSDRLGVTGPDRIEGHQGMILSIPIPDASAADRLASLCRKLGAEVHRQRP</sequence>
<dbReference type="AlphaFoldDB" id="A0A432MRC5"/>
<proteinExistence type="predicted"/>